<keyword evidence="4" id="KW-1185">Reference proteome</keyword>
<dbReference type="EMBL" id="JACJSG010000013">
    <property type="protein sequence ID" value="MBD2501314.1"/>
    <property type="molecule type" value="Genomic_DNA"/>
</dbReference>
<dbReference type="InterPro" id="IPR011089">
    <property type="entry name" value="GmrSD_C"/>
</dbReference>
<feature type="domain" description="GmrSD restriction endonucleases N-terminal" evidence="1">
    <location>
        <begin position="16"/>
        <end position="238"/>
    </location>
</feature>
<reference evidence="3 4" key="1">
    <citation type="journal article" date="2020" name="ISME J.">
        <title>Comparative genomics reveals insights into cyanobacterial evolution and habitat adaptation.</title>
        <authorList>
            <person name="Chen M.Y."/>
            <person name="Teng W.K."/>
            <person name="Zhao L."/>
            <person name="Hu C.X."/>
            <person name="Zhou Y.K."/>
            <person name="Han B.P."/>
            <person name="Song L.R."/>
            <person name="Shu W.S."/>
        </authorList>
    </citation>
    <scope>NUCLEOTIDE SEQUENCE [LARGE SCALE GENOMIC DNA]</scope>
    <source>
        <strain evidence="3 4">FACHB-119</strain>
    </source>
</reference>
<organism evidence="3 4">
    <name type="scientific">Anabaena azotica FACHB-119</name>
    <dbReference type="NCBI Taxonomy" id="947527"/>
    <lineage>
        <taxon>Bacteria</taxon>
        <taxon>Bacillati</taxon>
        <taxon>Cyanobacteriota</taxon>
        <taxon>Cyanophyceae</taxon>
        <taxon>Nostocales</taxon>
        <taxon>Nostocaceae</taxon>
        <taxon>Anabaena</taxon>
        <taxon>Anabaena azotica</taxon>
    </lineage>
</organism>
<accession>A0ABR8D2C5</accession>
<dbReference type="Proteomes" id="UP000661112">
    <property type="component" value="Unassembled WGS sequence"/>
</dbReference>
<evidence type="ECO:0000313" key="4">
    <source>
        <dbReference type="Proteomes" id="UP000661112"/>
    </source>
</evidence>
<protein>
    <submittedName>
        <fullName evidence="3">DUF262 domain-containing protein</fullName>
    </submittedName>
</protein>
<evidence type="ECO:0000313" key="3">
    <source>
        <dbReference type="EMBL" id="MBD2501314.1"/>
    </source>
</evidence>
<gene>
    <name evidence="3" type="ORF">H6G83_12015</name>
</gene>
<comment type="caution">
    <text evidence="3">The sequence shown here is derived from an EMBL/GenBank/DDBJ whole genome shotgun (WGS) entry which is preliminary data.</text>
</comment>
<sequence length="620" mass="73651">MSVIYYLLISESDRRGLFKEFYSVPEFQREYVWQKSNVEKLLQDIVFELYDEEDLKEDTEYFLGSIVVFRDSDRTYQLIDGQQRLTTIYLIFCIIRDCLAEYSQPSKALESLISGVSQDLMTGDDINKYRLSLQYDSDAAALLEAIADNTVKWNERSKYASSSAEKILDAYDLIKEFVEDRYFNNPQALKQFSSGLGNKIKLIRIETPNLKNALKVFETINDRGVGLTSIDLLKNYLFISTSREKNDNSHWHKLKTKWDKLMKTLYKHKEEPLRFLRYYVMSHYDVSLQNTFPEEDIYNWFLEEGKKYGIFDNPLKFVEELIHACEHYCYFSQAKNTDSSDNQYLKNIQRLQQRYRQHFILLLAGRHLKKELFVKLCLYVENLLFFYTITRSSRRKDVNIIRTFSQWSKKLREVRTEEEFIKFIKVQFLPEFLSMRDDFELTFRDLTDAKVAKFRVRYILAKINQYIDDLVYSNSKPLDWYLNKSHHIEHILPQSSSTEIINIFDKPKDYKSYVQKLGNLTLLEKTINTSVSDKPYEQKKLGYRESQIFTTRSLVEKPNVGNNTQLNRAIQLLGIQQFEYWNSESIEKRQEILTQVAKRVWGLEVGGTQIWDSEIETDYS</sequence>
<dbReference type="PANTHER" id="PTHR35149:SF2">
    <property type="entry name" value="DUF262 DOMAIN-CONTAINING PROTEIN"/>
    <property type="match status" value="1"/>
</dbReference>
<evidence type="ECO:0000259" key="1">
    <source>
        <dbReference type="Pfam" id="PF03235"/>
    </source>
</evidence>
<evidence type="ECO:0000259" key="2">
    <source>
        <dbReference type="Pfam" id="PF07510"/>
    </source>
</evidence>
<name>A0ABR8D2C5_9NOST</name>
<proteinExistence type="predicted"/>
<dbReference type="Pfam" id="PF03235">
    <property type="entry name" value="GmrSD_N"/>
    <property type="match status" value="1"/>
</dbReference>
<dbReference type="Pfam" id="PF07510">
    <property type="entry name" value="GmrSD_C"/>
    <property type="match status" value="1"/>
</dbReference>
<feature type="domain" description="GmrSD restriction endonucleases C-terminal" evidence="2">
    <location>
        <begin position="437"/>
        <end position="595"/>
    </location>
</feature>
<dbReference type="PANTHER" id="PTHR35149">
    <property type="entry name" value="SLL5132 PROTEIN"/>
    <property type="match status" value="1"/>
</dbReference>
<dbReference type="InterPro" id="IPR004919">
    <property type="entry name" value="GmrSD_N"/>
</dbReference>